<feature type="domain" description="KANL3/Tex30 alpha/beta hydrolase-like" evidence="1">
    <location>
        <begin position="150"/>
        <end position="265"/>
    </location>
</feature>
<keyword evidence="3" id="KW-1185">Reference proteome</keyword>
<organism evidence="2 3">
    <name type="scientific">Falsiroseomonas oleicola</name>
    <dbReference type="NCBI Taxonomy" id="2801474"/>
    <lineage>
        <taxon>Bacteria</taxon>
        <taxon>Pseudomonadati</taxon>
        <taxon>Pseudomonadota</taxon>
        <taxon>Alphaproteobacteria</taxon>
        <taxon>Acetobacterales</taxon>
        <taxon>Roseomonadaceae</taxon>
        <taxon>Falsiroseomonas</taxon>
    </lineage>
</organism>
<evidence type="ECO:0000313" key="3">
    <source>
        <dbReference type="Proteomes" id="UP000689967"/>
    </source>
</evidence>
<dbReference type="Pfam" id="PF20408">
    <property type="entry name" value="Abhydrolase_11"/>
    <property type="match status" value="1"/>
</dbReference>
<dbReference type="InterPro" id="IPR046879">
    <property type="entry name" value="KANL3/Tex30_Abhydrolase"/>
</dbReference>
<name>A0ABS6HBI9_9PROT</name>
<dbReference type="PANTHER" id="PTHR13136:SF11">
    <property type="entry name" value="TESTIS-EXPRESSED PROTEIN 30"/>
    <property type="match status" value="1"/>
</dbReference>
<reference evidence="2 3" key="1">
    <citation type="submission" date="2021-01" db="EMBL/GenBank/DDBJ databases">
        <title>Roseomonas sp. nov, a bacterium isolated from an oil production mixture in Yumen Oilfield.</title>
        <authorList>
            <person name="Wu D."/>
        </authorList>
    </citation>
    <scope>NUCLEOTIDE SEQUENCE [LARGE SCALE GENOMIC DNA]</scope>
    <source>
        <strain evidence="2 3">ROY-5-3</strain>
    </source>
</reference>
<proteinExistence type="predicted"/>
<dbReference type="Proteomes" id="UP000689967">
    <property type="component" value="Unassembled WGS sequence"/>
</dbReference>
<evidence type="ECO:0000259" key="1">
    <source>
        <dbReference type="Pfam" id="PF20408"/>
    </source>
</evidence>
<dbReference type="PANTHER" id="PTHR13136">
    <property type="entry name" value="TESTIS DEVELOPMENT PROTEIN PRTD"/>
    <property type="match status" value="1"/>
</dbReference>
<protein>
    <recommendedName>
        <fullName evidence="1">KANL3/Tex30 alpha/beta hydrolase-like domain-containing protein</fullName>
    </recommendedName>
</protein>
<dbReference type="EMBL" id="JAERQM010000006">
    <property type="protein sequence ID" value="MBU8546063.1"/>
    <property type="molecule type" value="Genomic_DNA"/>
</dbReference>
<comment type="caution">
    <text evidence="2">The sequence shown here is derived from an EMBL/GenBank/DDBJ whole genome shotgun (WGS) entry which is preliminary data.</text>
</comment>
<dbReference type="RefSeq" id="WP_216878070.1">
    <property type="nucleotide sequence ID" value="NZ_JAERQM010000006.1"/>
</dbReference>
<accession>A0ABS6HBI9</accession>
<evidence type="ECO:0000313" key="2">
    <source>
        <dbReference type="EMBL" id="MBU8546063.1"/>
    </source>
</evidence>
<gene>
    <name evidence="2" type="ORF">JJQ90_20235</name>
</gene>
<dbReference type="InterPro" id="IPR026555">
    <property type="entry name" value="NSL3/Tex30"/>
</dbReference>
<sequence length="289" mass="31025">MPAGLAEADVACGGQLLVDGQRLVPFLAEPAHLAFAVNLPIDRLVWAGAAPLAALRLIRSEGVADIALRGGEPDLAHASLLRAATGRAVLVAEPSVVGAGSGDHIMFLSGDSRPKDAHFGPLVRQSLFPFFDHDFHTEGAQSGIPPDQALPRSFAERQEWLTGVLEGCADPGRLILMGRSSGARIASTLADLRPVRGLVCLGYPFRQPGRPDDPSRYTHLPHLRTPTLIIQGSRDPYGGDDVPERYPLAPRTELVILDTDHGFRTDAAGWERVGREILLFLGHCCPIPE</sequence>